<reference evidence="5" key="1">
    <citation type="journal article" date="2019" name="Int. J. Syst. Evol. Microbiol.">
        <title>The Global Catalogue of Microorganisms (GCM) 10K type strain sequencing project: providing services to taxonomists for standard genome sequencing and annotation.</title>
        <authorList>
            <consortium name="The Broad Institute Genomics Platform"/>
            <consortium name="The Broad Institute Genome Sequencing Center for Infectious Disease"/>
            <person name="Wu L."/>
            <person name="Ma J."/>
        </authorList>
    </citation>
    <scope>NUCLEOTIDE SEQUENCE [LARGE SCALE GENOMIC DNA]</scope>
    <source>
        <strain evidence="5">TISTR 2562</strain>
    </source>
</reference>
<evidence type="ECO:0000313" key="4">
    <source>
        <dbReference type="EMBL" id="MFD2741692.1"/>
    </source>
</evidence>
<keyword evidence="1" id="KW-0175">Coiled coil</keyword>
<evidence type="ECO:0000259" key="3">
    <source>
        <dbReference type="Pfam" id="PF13408"/>
    </source>
</evidence>
<organism evidence="4 5">
    <name type="scientific">Sulfitobacter aestuarii</name>
    <dbReference type="NCBI Taxonomy" id="2161676"/>
    <lineage>
        <taxon>Bacteria</taxon>
        <taxon>Pseudomonadati</taxon>
        <taxon>Pseudomonadota</taxon>
        <taxon>Alphaproteobacteria</taxon>
        <taxon>Rhodobacterales</taxon>
        <taxon>Roseobacteraceae</taxon>
        <taxon>Sulfitobacter</taxon>
    </lineage>
</organism>
<evidence type="ECO:0000256" key="2">
    <source>
        <dbReference type="SAM" id="MobiDB-lite"/>
    </source>
</evidence>
<feature type="region of interest" description="Disordered" evidence="2">
    <location>
        <begin position="1"/>
        <end position="21"/>
    </location>
</feature>
<feature type="coiled-coil region" evidence="1">
    <location>
        <begin position="114"/>
        <end position="141"/>
    </location>
</feature>
<keyword evidence="5" id="KW-1185">Reference proteome</keyword>
<sequence length="203" mass="22673">CLGNAAGVGAENPPNSTVQIPRATSPLRGFVLCDSCGKRMTAAWSTGCRQRYAYYRCATRGCQARGKSVRRASLEGSLEKILEAMQPSDDLAELAKAMISDAWDAKTAEAQRVKLEWARQLKDTEKQIDDLLDRAVDATNSSVRVAYEERVAKLDRRKFVLSEMVRLEGESLNSLFDTLQEWESHLAQHDLSDLRCDDDQFAP</sequence>
<feature type="non-terminal residue" evidence="4">
    <location>
        <position position="1"/>
    </location>
</feature>
<comment type="caution">
    <text evidence="4">The sequence shown here is derived from an EMBL/GenBank/DDBJ whole genome shotgun (WGS) entry which is preliminary data.</text>
</comment>
<dbReference type="RefSeq" id="WP_386376119.1">
    <property type="nucleotide sequence ID" value="NZ_JBHUMP010000043.1"/>
</dbReference>
<accession>A0ABW5U797</accession>
<protein>
    <submittedName>
        <fullName evidence="4">Zinc ribbon domain-containing protein</fullName>
    </submittedName>
</protein>
<gene>
    <name evidence="4" type="ORF">ACFSUD_19225</name>
</gene>
<proteinExistence type="predicted"/>
<dbReference type="InterPro" id="IPR025827">
    <property type="entry name" value="Zn_ribbon_recom_dom"/>
</dbReference>
<dbReference type="Pfam" id="PF13408">
    <property type="entry name" value="Zn_ribbon_recom"/>
    <property type="match status" value="1"/>
</dbReference>
<evidence type="ECO:0000256" key="1">
    <source>
        <dbReference type="SAM" id="Coils"/>
    </source>
</evidence>
<dbReference type="EMBL" id="JBHUMP010000043">
    <property type="protein sequence ID" value="MFD2741692.1"/>
    <property type="molecule type" value="Genomic_DNA"/>
</dbReference>
<dbReference type="Proteomes" id="UP001597474">
    <property type="component" value="Unassembled WGS sequence"/>
</dbReference>
<feature type="domain" description="Recombinase zinc beta ribbon" evidence="3">
    <location>
        <begin position="26"/>
        <end position="75"/>
    </location>
</feature>
<evidence type="ECO:0000313" key="5">
    <source>
        <dbReference type="Proteomes" id="UP001597474"/>
    </source>
</evidence>
<name>A0ABW5U797_9RHOB</name>